<reference evidence="2 4" key="3">
    <citation type="submission" date="2020-11" db="EMBL/GenBank/DDBJ databases">
        <title>Closed and high quality bacterial genomes of the OMM12 community.</title>
        <authorList>
            <person name="Marbouty M."/>
            <person name="Lamy-Besnier Q."/>
            <person name="Debarbieux L."/>
            <person name="Koszul R."/>
        </authorList>
    </citation>
    <scope>NUCLEOTIDE SEQUENCE [LARGE SCALE GENOMIC DNA]</scope>
    <source>
        <strain evidence="2 4">KB18</strain>
    </source>
</reference>
<sequence length="211" mass="24070">MALEPLGRRPEVLRTYQVMERNNLYREKVQLGQVIEHIDKLTKAIEDMDKKVEGLSKQAGVLDGPLVYAAFAPYTREKSTLSYVREQLLETVGKTANASHEELLSTLNAPPITFWVKIVQAALHDAEQEMKISADVLKGGRDEFQDKLKDTLKDMGSAFERLGKDADKLLEDIPHLARVRDRGWSSMRVIIEERRQQSPPHRGRPEPELEL</sequence>
<evidence type="ECO:0000313" key="3">
    <source>
        <dbReference type="Proteomes" id="UP000196710"/>
    </source>
</evidence>
<evidence type="ECO:0000313" key="4">
    <source>
        <dbReference type="Proteomes" id="UP000596035"/>
    </source>
</evidence>
<reference evidence="3" key="2">
    <citation type="submission" date="2017-05" db="EMBL/GenBank/DDBJ databases">
        <title>Improved OligoMM genomes.</title>
        <authorList>
            <person name="Garzetti D."/>
        </authorList>
    </citation>
    <scope>NUCLEOTIDE SEQUENCE [LARGE SCALE GENOMIC DNA]</scope>
    <source>
        <strain evidence="3">KB18</strain>
    </source>
</reference>
<dbReference type="EMBL" id="CP021422">
    <property type="protein sequence ID" value="ASB41382.1"/>
    <property type="molecule type" value="Genomic_DNA"/>
</dbReference>
<keyword evidence="3" id="KW-1185">Reference proteome</keyword>
<reference evidence="1" key="1">
    <citation type="journal article" date="2017" name="Genome Announc.">
        <title>High-Quality Whole-Genome Sequences of the Oligo-Mouse-Microbiota Bacterial Community.</title>
        <authorList>
            <person name="Garzetti D."/>
            <person name="Brugiroux S."/>
            <person name="Bunk B."/>
            <person name="Pukall R."/>
            <person name="McCoy K.D."/>
            <person name="Macpherson A.J."/>
            <person name="Stecher B."/>
        </authorList>
    </citation>
    <scope>NUCLEOTIDE SEQUENCE</scope>
    <source>
        <strain evidence="1">KB18</strain>
    </source>
</reference>
<dbReference type="AlphaFoldDB" id="A0A1Z2XSF0"/>
<dbReference type="Proteomes" id="UP000596035">
    <property type="component" value="Chromosome"/>
</dbReference>
<accession>A0A1Z2XSF0</accession>
<gene>
    <name evidence="1" type="ORF">ADH66_12390</name>
    <name evidence="2" type="ORF">I5Q82_02700</name>
</gene>
<name>A0A1Z2XSF0_9FIRM</name>
<dbReference type="EMBL" id="CP065321">
    <property type="protein sequence ID" value="QQR30644.1"/>
    <property type="molecule type" value="Genomic_DNA"/>
</dbReference>
<evidence type="ECO:0000313" key="2">
    <source>
        <dbReference type="EMBL" id="QQR30644.1"/>
    </source>
</evidence>
<dbReference type="KEGG" id="amur:ADH66_12390"/>
<dbReference type="Proteomes" id="UP000196710">
    <property type="component" value="Chromosome"/>
</dbReference>
<evidence type="ECO:0008006" key="5">
    <source>
        <dbReference type="Google" id="ProtNLM"/>
    </source>
</evidence>
<evidence type="ECO:0000313" key="1">
    <source>
        <dbReference type="EMBL" id="ASB41382.1"/>
    </source>
</evidence>
<protein>
    <recommendedName>
        <fullName evidence="5">LXG domain-containing protein</fullName>
    </recommendedName>
</protein>
<proteinExistence type="predicted"/>
<organism evidence="2 4">
    <name type="scientific">Acutalibacter muris</name>
    <dbReference type="NCBI Taxonomy" id="1796620"/>
    <lineage>
        <taxon>Bacteria</taxon>
        <taxon>Bacillati</taxon>
        <taxon>Bacillota</taxon>
        <taxon>Clostridia</taxon>
        <taxon>Eubacteriales</taxon>
        <taxon>Acutalibacteraceae</taxon>
        <taxon>Acutalibacter</taxon>
    </lineage>
</organism>
<dbReference type="RefSeq" id="WP_066540212.1">
    <property type="nucleotide sequence ID" value="NZ_CAJTCQ010000018.1"/>
</dbReference>